<dbReference type="PANTHER" id="PTHR37038">
    <property type="entry name" value="TRANSCRIPTIONAL REGULATOR-RELATED"/>
    <property type="match status" value="1"/>
</dbReference>
<protein>
    <submittedName>
        <fullName evidence="3">Helix-turn-helix domain-containing protein</fullName>
    </submittedName>
    <submittedName>
        <fullName evidence="2">Rgg/GadR/MutR family transcriptional regulator</fullName>
    </submittedName>
</protein>
<reference evidence="3 4" key="1">
    <citation type="journal article" date="2019" name="Syst. Appl. Microbiol.">
        <title>Oenococcus sicerae sp. nov., isolated from French cider.</title>
        <authorList>
            <person name="Cousin F.J."/>
            <person name="Le Guellec R."/>
            <person name="Chagnot C."/>
            <person name="Goux D."/>
            <person name="Dalmasso M."/>
            <person name="Laplace J.M."/>
            <person name="Cretenet M."/>
        </authorList>
    </citation>
    <scope>NUCLEOTIDE SEQUENCE [LARGE SCALE GENOMIC DNA]</scope>
    <source>
        <strain evidence="3 4">UCMA 15228</strain>
    </source>
</reference>
<organism evidence="2 5">
    <name type="scientific">Oenococcus sicerae</name>
    <dbReference type="NCBI Taxonomy" id="2203724"/>
    <lineage>
        <taxon>Bacteria</taxon>
        <taxon>Bacillati</taxon>
        <taxon>Bacillota</taxon>
        <taxon>Bacilli</taxon>
        <taxon>Lactobacillales</taxon>
        <taxon>Lactobacillaceae</taxon>
        <taxon>Oenococcus</taxon>
    </lineage>
</organism>
<evidence type="ECO:0000313" key="2">
    <source>
        <dbReference type="EMBL" id="MDN6899972.1"/>
    </source>
</evidence>
<evidence type="ECO:0000313" key="4">
    <source>
        <dbReference type="Proteomes" id="UP000286907"/>
    </source>
</evidence>
<dbReference type="EMBL" id="CP029684">
    <property type="protein sequence ID" value="QAS69588.1"/>
    <property type="molecule type" value="Genomic_DNA"/>
</dbReference>
<dbReference type="Gene3D" id="1.10.260.40">
    <property type="entry name" value="lambda repressor-like DNA-binding domains"/>
    <property type="match status" value="1"/>
</dbReference>
<dbReference type="CDD" id="cd00093">
    <property type="entry name" value="HTH_XRE"/>
    <property type="match status" value="1"/>
</dbReference>
<dbReference type="NCBIfam" id="TIGR01716">
    <property type="entry name" value="RGG_Cterm"/>
    <property type="match status" value="1"/>
</dbReference>
<dbReference type="Proteomes" id="UP000286907">
    <property type="component" value="Chromosome"/>
</dbReference>
<dbReference type="SUPFAM" id="SSF47413">
    <property type="entry name" value="lambda repressor-like DNA-binding domains"/>
    <property type="match status" value="1"/>
</dbReference>
<proteinExistence type="predicted"/>
<evidence type="ECO:0000259" key="1">
    <source>
        <dbReference type="PROSITE" id="PS50943"/>
    </source>
</evidence>
<dbReference type="SMART" id="SM00530">
    <property type="entry name" value="HTH_XRE"/>
    <property type="match status" value="1"/>
</dbReference>
<dbReference type="Proteomes" id="UP001167919">
    <property type="component" value="Unassembled WGS sequence"/>
</dbReference>
<dbReference type="RefSeq" id="WP_128685825.1">
    <property type="nucleotide sequence ID" value="NZ_CP029684.2"/>
</dbReference>
<feature type="domain" description="HTH cro/C1-type" evidence="1">
    <location>
        <begin position="13"/>
        <end position="64"/>
    </location>
</feature>
<reference evidence="2" key="2">
    <citation type="submission" date="2019-01" db="EMBL/GenBank/DDBJ databases">
        <title>Oenococcus sicerae UCMA17102.</title>
        <authorList>
            <person name="Cousin F.J."/>
            <person name="Le Guellec R."/>
            <person name="Cretenet M."/>
        </authorList>
    </citation>
    <scope>NUCLEOTIDE SEQUENCE</scope>
    <source>
        <strain evidence="2">UCMA17102</strain>
    </source>
</reference>
<gene>
    <name evidence="3" type="ORF">DLJ48_03145</name>
    <name evidence="2" type="ORF">EVC35_02980</name>
</gene>
<dbReference type="Pfam" id="PF01381">
    <property type="entry name" value="HTH_3"/>
    <property type="match status" value="1"/>
</dbReference>
<evidence type="ECO:0000313" key="5">
    <source>
        <dbReference type="Proteomes" id="UP001167919"/>
    </source>
</evidence>
<sequence length="327" mass="37996">MNTENNYGRLFSQIRIEKNLSLTDLAEDGLSRSLIGRFEKGQTKISADRFFRLLSKIQVTPDEFLFRQKNGQLPDYFRRLAERMQDGDGDSKNLAENRQLEKEVARDYAADPSNLAAKYLGILLHFINQSSDDVNSGQNDPKKNHKTFAEFKQASHEILKYLFNVEIWGKFEVYLYTGFSTAFDAQTRMLLLKSALRSSDYFRNLSGQNDFADQDYKIILSVISSQIYDDLPTTKVLLDTLKARLDLRPDIRFRAEYLFQLSLYEIAIGQEAKGQARAENVIRLWRLLEDEDEAATLSYFLQRFKKYLVKKRQGIASELDRSIRLML</sequence>
<dbReference type="InterPro" id="IPR053163">
    <property type="entry name" value="HTH-type_regulator_Rgg"/>
</dbReference>
<dbReference type="InterPro" id="IPR010057">
    <property type="entry name" value="Transcription_activator_Rgg_C"/>
</dbReference>
<dbReference type="InterPro" id="IPR001387">
    <property type="entry name" value="Cro/C1-type_HTH"/>
</dbReference>
<evidence type="ECO:0000313" key="3">
    <source>
        <dbReference type="EMBL" id="QAS69588.1"/>
    </source>
</evidence>
<dbReference type="Pfam" id="PF21259">
    <property type="entry name" value="Rgg_C"/>
    <property type="match status" value="1"/>
</dbReference>
<dbReference type="InterPro" id="IPR010982">
    <property type="entry name" value="Lambda_DNA-bd_dom_sf"/>
</dbReference>
<dbReference type="AlphaFoldDB" id="A0AAJ1R905"/>
<dbReference type="PROSITE" id="PS50943">
    <property type="entry name" value="HTH_CROC1"/>
    <property type="match status" value="1"/>
</dbReference>
<reference evidence="3" key="3">
    <citation type="submission" date="2020-01" db="EMBL/GenBank/DDBJ databases">
        <authorList>
            <person name="Cousin F.J."/>
            <person name="Le Guellec R."/>
            <person name="Cretenet M."/>
        </authorList>
    </citation>
    <scope>NUCLEOTIDE SEQUENCE</scope>
    <source>
        <strain evidence="3">UCMA 15228</strain>
    </source>
</reference>
<dbReference type="EMBL" id="SDWY01000002">
    <property type="protein sequence ID" value="MDN6899972.1"/>
    <property type="molecule type" value="Genomic_DNA"/>
</dbReference>
<keyword evidence="4" id="KW-1185">Reference proteome</keyword>
<accession>A0AAJ1R905</accession>
<dbReference type="GO" id="GO:0003677">
    <property type="term" value="F:DNA binding"/>
    <property type="evidence" value="ECO:0007669"/>
    <property type="project" value="InterPro"/>
</dbReference>
<dbReference type="PANTHER" id="PTHR37038:SF12">
    <property type="entry name" value="TRANSCRIPTIONAL REGULATOR"/>
    <property type="match status" value="1"/>
</dbReference>
<name>A0AAJ1R905_9LACO</name>